<comment type="caution">
    <text evidence="1">The sequence shown here is derived from an EMBL/GenBank/DDBJ whole genome shotgun (WGS) entry which is preliminary data.</text>
</comment>
<dbReference type="RefSeq" id="WP_371838697.1">
    <property type="nucleotide sequence ID" value="NZ_JBGMEK010000016.1"/>
</dbReference>
<keyword evidence="2" id="KW-1185">Reference proteome</keyword>
<protein>
    <submittedName>
        <fullName evidence="1">Carboxymuconolactone decarboxylase family protein</fullName>
    </submittedName>
</protein>
<dbReference type="Gene3D" id="1.20.1290.10">
    <property type="entry name" value="AhpD-like"/>
    <property type="match status" value="1"/>
</dbReference>
<organism evidence="1 2">
    <name type="scientific">Microbulbifer epialgicus</name>
    <dbReference type="NCBI Taxonomy" id="393907"/>
    <lineage>
        <taxon>Bacteria</taxon>
        <taxon>Pseudomonadati</taxon>
        <taxon>Pseudomonadota</taxon>
        <taxon>Gammaproteobacteria</taxon>
        <taxon>Cellvibrionales</taxon>
        <taxon>Microbulbiferaceae</taxon>
        <taxon>Microbulbifer</taxon>
    </lineage>
</organism>
<dbReference type="PANTHER" id="PTHR34846:SF11">
    <property type="entry name" value="4-CARBOXYMUCONOLACTONE DECARBOXYLASE FAMILY PROTEIN (AFU_ORTHOLOGUE AFUA_6G11590)"/>
    <property type="match status" value="1"/>
</dbReference>
<evidence type="ECO:0000313" key="1">
    <source>
        <dbReference type="EMBL" id="MFA0811128.1"/>
    </source>
</evidence>
<gene>
    <name evidence="1" type="ORF">ACCI49_09375</name>
</gene>
<evidence type="ECO:0000313" key="2">
    <source>
        <dbReference type="Proteomes" id="UP001569428"/>
    </source>
</evidence>
<dbReference type="SUPFAM" id="SSF69118">
    <property type="entry name" value="AhpD-like"/>
    <property type="match status" value="1"/>
</dbReference>
<accession>A0ABV4P052</accession>
<proteinExistence type="predicted"/>
<name>A0ABV4P052_9GAMM</name>
<reference evidence="1 2" key="1">
    <citation type="submission" date="2024-08" db="EMBL/GenBank/DDBJ databases">
        <authorList>
            <person name="Ishaq N."/>
        </authorList>
    </citation>
    <scope>NUCLEOTIDE SEQUENCE [LARGE SCALE GENOMIC DNA]</scope>
    <source>
        <strain evidence="1 2">DSM 18651</strain>
    </source>
</reference>
<dbReference type="Proteomes" id="UP001569428">
    <property type="component" value="Unassembled WGS sequence"/>
</dbReference>
<dbReference type="InterPro" id="IPR029032">
    <property type="entry name" value="AhpD-like"/>
</dbReference>
<dbReference type="PANTHER" id="PTHR34846">
    <property type="entry name" value="4-CARBOXYMUCONOLACTONE DECARBOXYLASE FAMILY PROTEIN (AFU_ORTHOLOGUE AFUA_6G11590)"/>
    <property type="match status" value="1"/>
</dbReference>
<dbReference type="EMBL" id="JBGMEK010000016">
    <property type="protein sequence ID" value="MFA0811128.1"/>
    <property type="molecule type" value="Genomic_DNA"/>
</dbReference>
<sequence>MRIPAIPPGELSEEQKPLYDDMSDEMGGYFSGFIKKRKDGALLGPWAPALQYPSFGKPWWDNIKAIAENPKLPRLTREVAILATGAHFKAGYELYSHTAIGESIHLDSDKIATIAAGQRPNDLTREEGIAYSVATSLASGGRLPEATWIMAVDEFGEDGAAELIFLIAGYHQLSAILNGFDVGIPSEETLGGL</sequence>